<dbReference type="Gene3D" id="2.120.10.80">
    <property type="entry name" value="Kelch-type beta propeller"/>
    <property type="match status" value="1"/>
</dbReference>
<evidence type="ECO:0000313" key="2">
    <source>
        <dbReference type="EMBL" id="KAK0744261.1"/>
    </source>
</evidence>
<comment type="caution">
    <text evidence="2">The sequence shown here is derived from an EMBL/GenBank/DDBJ whole genome shotgun (WGS) entry which is preliminary data.</text>
</comment>
<sequence>MTRFLVRVLALAALGRVAPVGALLFDSPTPDNFVHRSLARATVLGNYVYIDGGDLCQLENGRINDYRTNPVNSTLSIDLSTSWTTTNVHIRTIPKPGPNKINVQLFTDTERGAFYSWGGEWVRGTNMTATKLWKFTADGSGGGNWTPSEAANPAAFNDIHPGVWSAHTSTNTQALNIGGIASGWTELYRPHNDVLGGMLTYNFKSGIWENGTLGYSPYPTLMGGAAQFVPNYGPNGLVFVLGGYSPPVGGEPYIGSSTFSDLETITFFDPVTKKKYMQRTTGDVPPSPRSKFCVSGLQSTDGGYEIFVSGGQNERSKVMHYDAYVLSLPGFVWTRLPEPPAGPRSEQTCVIVGKRQILSIGGADRLTNGTGMTQKDEAPNGLLLFDMSTLKWKDSYDANAAAYQRADVIQAWYSKDAMDKVEWADGDVQKLFATETKRTSMLDPPPLAHCC</sequence>
<keyword evidence="3" id="KW-1185">Reference proteome</keyword>
<evidence type="ECO:0000313" key="3">
    <source>
        <dbReference type="Proteomes" id="UP001172155"/>
    </source>
</evidence>
<dbReference type="EMBL" id="JAUKUD010000005">
    <property type="protein sequence ID" value="KAK0744261.1"/>
    <property type="molecule type" value="Genomic_DNA"/>
</dbReference>
<reference evidence="2" key="1">
    <citation type="submission" date="2023-06" db="EMBL/GenBank/DDBJ databases">
        <title>Genome-scale phylogeny and comparative genomics of the fungal order Sordariales.</title>
        <authorList>
            <consortium name="Lawrence Berkeley National Laboratory"/>
            <person name="Hensen N."/>
            <person name="Bonometti L."/>
            <person name="Westerberg I."/>
            <person name="Brannstrom I.O."/>
            <person name="Guillou S."/>
            <person name="Cros-Aarteil S."/>
            <person name="Calhoun S."/>
            <person name="Haridas S."/>
            <person name="Kuo A."/>
            <person name="Mondo S."/>
            <person name="Pangilinan J."/>
            <person name="Riley R."/>
            <person name="LaButti K."/>
            <person name="Andreopoulos B."/>
            <person name="Lipzen A."/>
            <person name="Chen C."/>
            <person name="Yanf M."/>
            <person name="Daum C."/>
            <person name="Ng V."/>
            <person name="Clum A."/>
            <person name="Steindorff A."/>
            <person name="Ohm R."/>
            <person name="Martin F."/>
            <person name="Silar P."/>
            <person name="Natvig D."/>
            <person name="Lalanne C."/>
            <person name="Gautier V."/>
            <person name="Ament-velasquez S.L."/>
            <person name="Kruys A."/>
            <person name="Hutchinson M.I."/>
            <person name="Powell A.J."/>
            <person name="Barry K."/>
            <person name="Miller A.N."/>
            <person name="Grigoriev I.V."/>
            <person name="Debuchy R."/>
            <person name="Gladieux P."/>
            <person name="Thoren M.H."/>
            <person name="Johannesson H."/>
        </authorList>
    </citation>
    <scope>NUCLEOTIDE SEQUENCE</scope>
    <source>
        <strain evidence="2">SMH3187-1</strain>
    </source>
</reference>
<gene>
    <name evidence="2" type="ORF">B0T18DRAFT_327926</name>
</gene>
<dbReference type="Proteomes" id="UP001172155">
    <property type="component" value="Unassembled WGS sequence"/>
</dbReference>
<proteinExistence type="predicted"/>
<dbReference type="AlphaFoldDB" id="A0AA40ERQ7"/>
<keyword evidence="1" id="KW-0732">Signal</keyword>
<evidence type="ECO:0008006" key="4">
    <source>
        <dbReference type="Google" id="ProtNLM"/>
    </source>
</evidence>
<feature type="signal peptide" evidence="1">
    <location>
        <begin position="1"/>
        <end position="22"/>
    </location>
</feature>
<protein>
    <recommendedName>
        <fullName evidence="4">Galactose oxidase</fullName>
    </recommendedName>
</protein>
<dbReference type="SUPFAM" id="SSF117281">
    <property type="entry name" value="Kelch motif"/>
    <property type="match status" value="1"/>
</dbReference>
<evidence type="ECO:0000256" key="1">
    <source>
        <dbReference type="SAM" id="SignalP"/>
    </source>
</evidence>
<feature type="chain" id="PRO_5041280747" description="Galactose oxidase" evidence="1">
    <location>
        <begin position="23"/>
        <end position="451"/>
    </location>
</feature>
<name>A0AA40ERQ7_9PEZI</name>
<organism evidence="2 3">
    <name type="scientific">Schizothecium vesticola</name>
    <dbReference type="NCBI Taxonomy" id="314040"/>
    <lineage>
        <taxon>Eukaryota</taxon>
        <taxon>Fungi</taxon>
        <taxon>Dikarya</taxon>
        <taxon>Ascomycota</taxon>
        <taxon>Pezizomycotina</taxon>
        <taxon>Sordariomycetes</taxon>
        <taxon>Sordariomycetidae</taxon>
        <taxon>Sordariales</taxon>
        <taxon>Schizotheciaceae</taxon>
        <taxon>Schizothecium</taxon>
    </lineage>
</organism>
<dbReference type="InterPro" id="IPR015915">
    <property type="entry name" value="Kelch-typ_b-propeller"/>
</dbReference>
<accession>A0AA40ERQ7</accession>